<sequence length="50" mass="5748">MLFSAKAQNRFWSVDMQHGTGIGYIRFCMLLHSVCQELSTDCFHLIKSVP</sequence>
<accession>A0A2P2NWE5</accession>
<name>A0A2P2NWE5_RHIMU</name>
<protein>
    <submittedName>
        <fullName evidence="1">Uncharacterized protein</fullName>
    </submittedName>
</protein>
<proteinExistence type="predicted"/>
<dbReference type="AlphaFoldDB" id="A0A2P2NWE5"/>
<reference evidence="1" key="1">
    <citation type="submission" date="2018-02" db="EMBL/GenBank/DDBJ databases">
        <title>Rhizophora mucronata_Transcriptome.</title>
        <authorList>
            <person name="Meera S.P."/>
            <person name="Sreeshan A."/>
            <person name="Augustine A."/>
        </authorList>
    </citation>
    <scope>NUCLEOTIDE SEQUENCE</scope>
    <source>
        <tissue evidence="1">Leaf</tissue>
    </source>
</reference>
<dbReference type="EMBL" id="GGEC01066363">
    <property type="protein sequence ID" value="MBX46847.1"/>
    <property type="molecule type" value="Transcribed_RNA"/>
</dbReference>
<evidence type="ECO:0000313" key="1">
    <source>
        <dbReference type="EMBL" id="MBX46847.1"/>
    </source>
</evidence>
<organism evidence="1">
    <name type="scientific">Rhizophora mucronata</name>
    <name type="common">Asiatic mangrove</name>
    <dbReference type="NCBI Taxonomy" id="61149"/>
    <lineage>
        <taxon>Eukaryota</taxon>
        <taxon>Viridiplantae</taxon>
        <taxon>Streptophyta</taxon>
        <taxon>Embryophyta</taxon>
        <taxon>Tracheophyta</taxon>
        <taxon>Spermatophyta</taxon>
        <taxon>Magnoliopsida</taxon>
        <taxon>eudicotyledons</taxon>
        <taxon>Gunneridae</taxon>
        <taxon>Pentapetalae</taxon>
        <taxon>rosids</taxon>
        <taxon>fabids</taxon>
        <taxon>Malpighiales</taxon>
        <taxon>Rhizophoraceae</taxon>
        <taxon>Rhizophora</taxon>
    </lineage>
</organism>